<name>A0A5N7MUJ9_9HYPH</name>
<dbReference type="EMBL" id="VOSK01000104">
    <property type="protein sequence ID" value="MPR27726.1"/>
    <property type="molecule type" value="Genomic_DNA"/>
</dbReference>
<dbReference type="AlphaFoldDB" id="A0A5N7MUJ9"/>
<sequence length="61" mass="6475">MITGRAWRDLPIVIILGLVIGLVFGQIVKLTSPEPTGVVMSGWRPFDNVTVDGSVANPGRG</sequence>
<gene>
    <name evidence="1" type="ORF">FS320_21785</name>
</gene>
<keyword evidence="2" id="KW-1185">Reference proteome</keyword>
<dbReference type="RefSeq" id="WP_152714042.1">
    <property type="nucleotide sequence ID" value="NZ_VOSJ01000141.1"/>
</dbReference>
<proteinExistence type="predicted"/>
<reference evidence="1 2" key="1">
    <citation type="journal article" date="2019" name="Syst. Appl. Microbiol.">
        <title>Microvirga tunisiensis sp. nov., a root nodule symbiotic bacterium isolated from Lupinus micranthus and L. luteus grown in Northern Tunisia.</title>
        <authorList>
            <person name="Msaddak A."/>
            <person name="Rejili M."/>
            <person name="Duran D."/>
            <person name="Mars M."/>
            <person name="Palacios J.M."/>
            <person name="Ruiz-Argueso T."/>
            <person name="Rey L."/>
            <person name="Imperial J."/>
        </authorList>
    </citation>
    <scope>NUCLEOTIDE SEQUENCE [LARGE SCALE GENOMIC DNA]</scope>
    <source>
        <strain evidence="1 2">Lmie10</strain>
    </source>
</reference>
<evidence type="ECO:0000313" key="1">
    <source>
        <dbReference type="EMBL" id="MPR27726.1"/>
    </source>
</evidence>
<dbReference type="Proteomes" id="UP000403266">
    <property type="component" value="Unassembled WGS sequence"/>
</dbReference>
<accession>A0A5N7MUJ9</accession>
<evidence type="ECO:0000313" key="2">
    <source>
        <dbReference type="Proteomes" id="UP000403266"/>
    </source>
</evidence>
<organism evidence="1 2">
    <name type="scientific">Microvirga tunisiensis</name>
    <dbReference type="NCBI Taxonomy" id="2108360"/>
    <lineage>
        <taxon>Bacteria</taxon>
        <taxon>Pseudomonadati</taxon>
        <taxon>Pseudomonadota</taxon>
        <taxon>Alphaproteobacteria</taxon>
        <taxon>Hyphomicrobiales</taxon>
        <taxon>Methylobacteriaceae</taxon>
        <taxon>Microvirga</taxon>
    </lineage>
</organism>
<protein>
    <submittedName>
        <fullName evidence="1">Uncharacterized protein</fullName>
    </submittedName>
</protein>
<comment type="caution">
    <text evidence="1">The sequence shown here is derived from an EMBL/GenBank/DDBJ whole genome shotgun (WGS) entry which is preliminary data.</text>
</comment>